<feature type="transmembrane region" description="Helical" evidence="4">
    <location>
        <begin position="313"/>
        <end position="334"/>
    </location>
</feature>
<keyword evidence="2 4" id="KW-1133">Transmembrane helix</keyword>
<evidence type="ECO:0000256" key="3">
    <source>
        <dbReference type="ARBA" id="ARBA00023136"/>
    </source>
</evidence>
<sequence>MATRNIPIFLKHTPTPRVESFALLAGLEAAVRGILISVMPLTIYDAVLDAGVVSRIYFLVGIASLLWGLLVPWATRHVPRRWLYTLGTGLYLVGMTLAVIGGPITVPLALLANALATVTIFVCFNAYVLDYIARADLGRCQSMQMLYAAAPWALGPMLGVWLRSLWQPAPFLIAAVFSVALCIAFWILRLGNGKQITRAKGPALNPLAYLGRFFSQPRLIAGWLFAVIRSCGWWVYVVYLPIYCIESGLGDKVGGVALSLSNALLFTTPFLLRFVYRRTVRIAVRSAFALCAMAFIGATLASGLPWITVLLLMVGSTSLVLLDVAGGLPFMMAVKPSERTEMAAVYSSFRDVSGILTPGAAYLVLLAAPLAGVFAACGLGMAAAWVMAGRLHPRLGTARPSRGGQPLPKAA</sequence>
<feature type="transmembrane region" description="Helical" evidence="4">
    <location>
        <begin position="21"/>
        <end position="44"/>
    </location>
</feature>
<feature type="transmembrane region" description="Helical" evidence="4">
    <location>
        <begin position="355"/>
        <end position="388"/>
    </location>
</feature>
<name>A0A2T4JWA7_9RHOB</name>
<dbReference type="RefSeq" id="WP_107663498.1">
    <property type="nucleotide sequence ID" value="NZ_PZKG01000028.1"/>
</dbReference>
<feature type="transmembrane region" description="Helical" evidence="4">
    <location>
        <begin position="254"/>
        <end position="275"/>
    </location>
</feature>
<protein>
    <submittedName>
        <fullName evidence="5">MFS transporter</fullName>
    </submittedName>
</protein>
<accession>A0A2T4JWA7</accession>
<feature type="transmembrane region" description="Helical" evidence="4">
    <location>
        <begin position="219"/>
        <end position="242"/>
    </location>
</feature>
<dbReference type="Proteomes" id="UP000241010">
    <property type="component" value="Unassembled WGS sequence"/>
</dbReference>
<feature type="transmembrane region" description="Helical" evidence="4">
    <location>
        <begin position="82"/>
        <end position="104"/>
    </location>
</feature>
<proteinExistence type="predicted"/>
<comment type="caution">
    <text evidence="5">The sequence shown here is derived from an EMBL/GenBank/DDBJ whole genome shotgun (WGS) entry which is preliminary data.</text>
</comment>
<evidence type="ECO:0000256" key="4">
    <source>
        <dbReference type="SAM" id="Phobius"/>
    </source>
</evidence>
<dbReference type="AlphaFoldDB" id="A0A2T4JWA7"/>
<dbReference type="EMBL" id="PZKG01000028">
    <property type="protein sequence ID" value="PTE22166.1"/>
    <property type="molecule type" value="Genomic_DNA"/>
</dbReference>
<evidence type="ECO:0000313" key="5">
    <source>
        <dbReference type="EMBL" id="PTE22166.1"/>
    </source>
</evidence>
<feature type="transmembrane region" description="Helical" evidence="4">
    <location>
        <begin position="169"/>
        <end position="188"/>
    </location>
</feature>
<evidence type="ECO:0000313" key="6">
    <source>
        <dbReference type="Proteomes" id="UP000241010"/>
    </source>
</evidence>
<dbReference type="InterPro" id="IPR036259">
    <property type="entry name" value="MFS_trans_sf"/>
</dbReference>
<keyword evidence="1 4" id="KW-0812">Transmembrane</keyword>
<evidence type="ECO:0000256" key="1">
    <source>
        <dbReference type="ARBA" id="ARBA00022692"/>
    </source>
</evidence>
<feature type="transmembrane region" description="Helical" evidence="4">
    <location>
        <begin position="56"/>
        <end position="75"/>
    </location>
</feature>
<reference evidence="5 6" key="1">
    <citation type="submission" date="2018-03" db="EMBL/GenBank/DDBJ databases">
        <title>Cereibacter changlensis.</title>
        <authorList>
            <person name="Meyer T.E."/>
            <person name="Miller S."/>
            <person name="Lodha T."/>
            <person name="Gandham S."/>
            <person name="Chintalapati S."/>
            <person name="Chintalapati V.R."/>
        </authorList>
    </citation>
    <scope>NUCLEOTIDE SEQUENCE [LARGE SCALE GENOMIC DNA]</scope>
    <source>
        <strain evidence="5 6">JA139</strain>
    </source>
</reference>
<feature type="transmembrane region" description="Helical" evidence="4">
    <location>
        <begin position="110"/>
        <end position="133"/>
    </location>
</feature>
<gene>
    <name evidence="5" type="ORF">C5F48_08600</name>
</gene>
<feature type="transmembrane region" description="Helical" evidence="4">
    <location>
        <begin position="287"/>
        <end position="307"/>
    </location>
</feature>
<keyword evidence="6" id="KW-1185">Reference proteome</keyword>
<dbReference type="OrthoDB" id="9808182at2"/>
<dbReference type="Gene3D" id="1.20.1250.20">
    <property type="entry name" value="MFS general substrate transporter like domains"/>
    <property type="match status" value="1"/>
</dbReference>
<dbReference type="SUPFAM" id="SSF103473">
    <property type="entry name" value="MFS general substrate transporter"/>
    <property type="match status" value="1"/>
</dbReference>
<dbReference type="GO" id="GO:0022857">
    <property type="term" value="F:transmembrane transporter activity"/>
    <property type="evidence" value="ECO:0007669"/>
    <property type="project" value="InterPro"/>
</dbReference>
<feature type="transmembrane region" description="Helical" evidence="4">
    <location>
        <begin position="145"/>
        <end position="163"/>
    </location>
</feature>
<keyword evidence="3 4" id="KW-0472">Membrane</keyword>
<dbReference type="InterPro" id="IPR011701">
    <property type="entry name" value="MFS"/>
</dbReference>
<evidence type="ECO:0000256" key="2">
    <source>
        <dbReference type="ARBA" id="ARBA00022989"/>
    </source>
</evidence>
<dbReference type="Pfam" id="PF07690">
    <property type="entry name" value="MFS_1"/>
    <property type="match status" value="1"/>
</dbReference>
<organism evidence="5 6">
    <name type="scientific">Cereibacter changlensis JA139</name>
    <dbReference type="NCBI Taxonomy" id="1188249"/>
    <lineage>
        <taxon>Bacteria</taxon>
        <taxon>Pseudomonadati</taxon>
        <taxon>Pseudomonadota</taxon>
        <taxon>Alphaproteobacteria</taxon>
        <taxon>Rhodobacterales</taxon>
        <taxon>Paracoccaceae</taxon>
        <taxon>Cereibacter</taxon>
    </lineage>
</organism>